<evidence type="ECO:0000313" key="3">
    <source>
        <dbReference type="Proteomes" id="UP000828390"/>
    </source>
</evidence>
<name>A0A9D4IX63_DREPO</name>
<dbReference type="AlphaFoldDB" id="A0A9D4IX63"/>
<evidence type="ECO:0008006" key="4">
    <source>
        <dbReference type="Google" id="ProtNLM"/>
    </source>
</evidence>
<dbReference type="EMBL" id="JAIWYP010000008">
    <property type="protein sequence ID" value="KAH3787503.1"/>
    <property type="molecule type" value="Genomic_DNA"/>
</dbReference>
<reference evidence="2" key="1">
    <citation type="journal article" date="2019" name="bioRxiv">
        <title>The Genome of the Zebra Mussel, Dreissena polymorpha: A Resource for Invasive Species Research.</title>
        <authorList>
            <person name="McCartney M.A."/>
            <person name="Auch B."/>
            <person name="Kono T."/>
            <person name="Mallez S."/>
            <person name="Zhang Y."/>
            <person name="Obille A."/>
            <person name="Becker A."/>
            <person name="Abrahante J.E."/>
            <person name="Garbe J."/>
            <person name="Badalamenti J.P."/>
            <person name="Herman A."/>
            <person name="Mangelson H."/>
            <person name="Liachko I."/>
            <person name="Sullivan S."/>
            <person name="Sone E.D."/>
            <person name="Koren S."/>
            <person name="Silverstein K.A.T."/>
            <person name="Beckman K.B."/>
            <person name="Gohl D.M."/>
        </authorList>
    </citation>
    <scope>NUCLEOTIDE SEQUENCE</scope>
    <source>
        <strain evidence="2">Duluth1</strain>
        <tissue evidence="2">Whole animal</tissue>
    </source>
</reference>
<sequence>MFLTNTSLVPIFLTELTYGSVCTVDGQCMTGGSLCMLNNNNTNKCACTDNFYHDTADDSCKLSKRCVSNVLCRSHSGLLTNSMVVFLFFCLSECTSFSPHVLPSVCLLIGLSVCWSVRLSIWLSGCL</sequence>
<proteinExistence type="predicted"/>
<protein>
    <recommendedName>
        <fullName evidence="4">EGF-like domain-containing protein</fullName>
    </recommendedName>
</protein>
<dbReference type="Proteomes" id="UP000828390">
    <property type="component" value="Unassembled WGS sequence"/>
</dbReference>
<evidence type="ECO:0000256" key="1">
    <source>
        <dbReference type="SAM" id="SignalP"/>
    </source>
</evidence>
<keyword evidence="1" id="KW-0732">Signal</keyword>
<reference evidence="2" key="2">
    <citation type="submission" date="2020-11" db="EMBL/GenBank/DDBJ databases">
        <authorList>
            <person name="McCartney M.A."/>
            <person name="Auch B."/>
            <person name="Kono T."/>
            <person name="Mallez S."/>
            <person name="Becker A."/>
            <person name="Gohl D.M."/>
            <person name="Silverstein K.A.T."/>
            <person name="Koren S."/>
            <person name="Bechman K.B."/>
            <person name="Herman A."/>
            <person name="Abrahante J.E."/>
            <person name="Garbe J."/>
        </authorList>
    </citation>
    <scope>NUCLEOTIDE SEQUENCE</scope>
    <source>
        <strain evidence="2">Duluth1</strain>
        <tissue evidence="2">Whole animal</tissue>
    </source>
</reference>
<keyword evidence="3" id="KW-1185">Reference proteome</keyword>
<comment type="caution">
    <text evidence="2">The sequence shown here is derived from an EMBL/GenBank/DDBJ whole genome shotgun (WGS) entry which is preliminary data.</text>
</comment>
<organism evidence="2 3">
    <name type="scientific">Dreissena polymorpha</name>
    <name type="common">Zebra mussel</name>
    <name type="synonym">Mytilus polymorpha</name>
    <dbReference type="NCBI Taxonomy" id="45954"/>
    <lineage>
        <taxon>Eukaryota</taxon>
        <taxon>Metazoa</taxon>
        <taxon>Spiralia</taxon>
        <taxon>Lophotrochozoa</taxon>
        <taxon>Mollusca</taxon>
        <taxon>Bivalvia</taxon>
        <taxon>Autobranchia</taxon>
        <taxon>Heteroconchia</taxon>
        <taxon>Euheterodonta</taxon>
        <taxon>Imparidentia</taxon>
        <taxon>Neoheterodontei</taxon>
        <taxon>Myida</taxon>
        <taxon>Dreissenoidea</taxon>
        <taxon>Dreissenidae</taxon>
        <taxon>Dreissena</taxon>
    </lineage>
</organism>
<feature type="chain" id="PRO_5038693652" description="EGF-like domain-containing protein" evidence="1">
    <location>
        <begin position="20"/>
        <end position="127"/>
    </location>
</feature>
<gene>
    <name evidence="2" type="ORF">DPMN_165627</name>
</gene>
<evidence type="ECO:0000313" key="2">
    <source>
        <dbReference type="EMBL" id="KAH3787503.1"/>
    </source>
</evidence>
<feature type="signal peptide" evidence="1">
    <location>
        <begin position="1"/>
        <end position="19"/>
    </location>
</feature>
<accession>A0A9D4IX63</accession>